<reference evidence="3" key="1">
    <citation type="submission" date="2015-07" db="EMBL/GenBank/DDBJ databases">
        <authorList>
            <person name="Rodrigo-Torres Lidia"/>
            <person name="Arahal R.David."/>
        </authorList>
    </citation>
    <scope>NUCLEOTIDE SEQUENCE [LARGE SCALE GENOMIC DNA]</scope>
    <source>
        <strain evidence="3">CECT 5112</strain>
    </source>
</reference>
<protein>
    <submittedName>
        <fullName evidence="2">Type VI secretion system lysozyme-like protein</fullName>
    </submittedName>
</protein>
<accession>A0A0M6ZVV4</accession>
<dbReference type="STRING" id="388408.LAX5112_01142"/>
<dbReference type="AlphaFoldDB" id="A0A0M6ZVV4"/>
<dbReference type="EMBL" id="CXWD01000004">
    <property type="protein sequence ID" value="CTQ66919.1"/>
    <property type="molecule type" value="Genomic_DNA"/>
</dbReference>
<dbReference type="Gene3D" id="3.10.450.40">
    <property type="match status" value="1"/>
</dbReference>
<dbReference type="NCBIfam" id="TIGR03357">
    <property type="entry name" value="VI_zyme"/>
    <property type="match status" value="1"/>
</dbReference>
<dbReference type="SUPFAM" id="SSF160719">
    <property type="entry name" value="gpW/gp25-like"/>
    <property type="match status" value="1"/>
</dbReference>
<dbReference type="Pfam" id="PF04965">
    <property type="entry name" value="GPW_gp25"/>
    <property type="match status" value="1"/>
</dbReference>
<proteinExistence type="predicted"/>
<organism evidence="2 3">
    <name type="scientific">Roseibium alexandrii</name>
    <dbReference type="NCBI Taxonomy" id="388408"/>
    <lineage>
        <taxon>Bacteria</taxon>
        <taxon>Pseudomonadati</taxon>
        <taxon>Pseudomonadota</taxon>
        <taxon>Alphaproteobacteria</taxon>
        <taxon>Hyphomicrobiales</taxon>
        <taxon>Stappiaceae</taxon>
        <taxon>Roseibium</taxon>
    </lineage>
</organism>
<keyword evidence="3" id="KW-1185">Reference proteome</keyword>
<evidence type="ECO:0000313" key="2">
    <source>
        <dbReference type="EMBL" id="CTQ66919.1"/>
    </source>
</evidence>
<sequence>MAVSLFQRLEGDVLKDEFKSLDQHEAALMDSILTDLRILLNSMAGCCETRPDYGLTDFNAVNQSHKDTAAELCRDIEQQIIKFEPRLSNPVVRTIEDPNRPLEFVFNVEADLKYDTRQVRVRFDSVLDSSGKVRLTA</sequence>
<dbReference type="InterPro" id="IPR007048">
    <property type="entry name" value="IraD/Gp25-like"/>
</dbReference>
<dbReference type="PANTHER" id="PTHR38595:SF2">
    <property type="entry name" value="TYPE VI SECRETION SYSTEM BASEPLATE SUBUNIT TSSE"/>
    <property type="match status" value="1"/>
</dbReference>
<feature type="domain" description="IraD/Gp25-like" evidence="1">
    <location>
        <begin position="28"/>
        <end position="114"/>
    </location>
</feature>
<name>A0A0M6ZVV4_9HYPH</name>
<evidence type="ECO:0000259" key="1">
    <source>
        <dbReference type="Pfam" id="PF04965"/>
    </source>
</evidence>
<gene>
    <name evidence="2" type="ORF">LAX5112_01142</name>
</gene>
<dbReference type="InterPro" id="IPR053176">
    <property type="entry name" value="T6SS_TssE1-like"/>
</dbReference>
<dbReference type="Proteomes" id="UP000053235">
    <property type="component" value="Unassembled WGS sequence"/>
</dbReference>
<dbReference type="InterPro" id="IPR017737">
    <property type="entry name" value="TssE1-like"/>
</dbReference>
<dbReference type="RefSeq" id="WP_055670996.1">
    <property type="nucleotide sequence ID" value="NZ_CXWD01000004.1"/>
</dbReference>
<dbReference type="PANTHER" id="PTHR38595">
    <property type="entry name" value="CYTOPLASMIC PROTEIN-RELATED"/>
    <property type="match status" value="1"/>
</dbReference>
<evidence type="ECO:0000313" key="3">
    <source>
        <dbReference type="Proteomes" id="UP000053235"/>
    </source>
</evidence>